<dbReference type="InterPro" id="IPR013783">
    <property type="entry name" value="Ig-like_fold"/>
</dbReference>
<dbReference type="Pfam" id="PF18962">
    <property type="entry name" value="Por_Secre_tail"/>
    <property type="match status" value="1"/>
</dbReference>
<feature type="signal peptide" evidence="2">
    <location>
        <begin position="1"/>
        <end position="19"/>
    </location>
</feature>
<dbReference type="Proteomes" id="UP000510643">
    <property type="component" value="Chromosome"/>
</dbReference>
<dbReference type="RefSeq" id="WP_180905811.1">
    <property type="nucleotide sequence ID" value="NZ_CP040908.1"/>
</dbReference>
<evidence type="ECO:0000313" key="5">
    <source>
        <dbReference type="EMBL" id="QLL56834.1"/>
    </source>
</evidence>
<sequence length="673" mass="74398">MNKILNFTFFMVFFSVIHAQITINETFETSALPSGWSYTPSSTGWINSNVSPLNGSRSLRKSISATTVAPNPVVEFITKNDTRSNGKEISISVKTRAFKFSDRVINGEVQFLYSVDNGVTWVELGEAIKYNEAFDPNIDNSNQGIISSQFKIPNGVVPEGSNFKFKAKASVALLENGVPNNLYMYFDDFVIAQSTETLPSCVTHLSPTDNGINIGVDQNLTWSPAEGAEGYHIYLGEQTGNYSILNGIDLGNVTVYKLGSNLKSNTSYFLKIIPYNTIGSAENCNEITFKTKTTPVNDEITGAITLTPSNSLFCDGGVRGTFKNASKSIEELGCNTSANNKDDVWYKFVAKSKRHIINLSSTEGSVNDLYFTLYEGDSNKLITKDCIDEERAILDDLIVGNTYYIRLFTYSNNLTDSEFDICLSTAGSTPENDEKSTAILLDNFTFDKTFDTSGYTKRSNVVIDDLIGTCSMYADINLEGINLSTSNYSDNGVWFKFNGNGSNFSVRSITDQFWDARIDVYRTLTEQEKQANPTFSDALTCVGTKGAPVTDFTHTVNIENSKKEVTYYVNISNFTSATKTPTGVVQLIVATDHLGLSENNKSGLTIYPNPVTDKVLINSNTKIDQVRVYSLQGKELMKTSKSEINLNHLVKGVYIIQIQTIDGKITEQKIIKK</sequence>
<name>A0A7H9DP20_9FLAO</name>
<evidence type="ECO:0000256" key="1">
    <source>
        <dbReference type="ARBA" id="ARBA00022729"/>
    </source>
</evidence>
<dbReference type="Gene3D" id="2.60.120.380">
    <property type="match status" value="1"/>
</dbReference>
<dbReference type="SUPFAM" id="SSF49265">
    <property type="entry name" value="Fibronectin type III"/>
    <property type="match status" value="1"/>
</dbReference>
<keyword evidence="1 2" id="KW-0732">Signal</keyword>
<evidence type="ECO:0000313" key="6">
    <source>
        <dbReference type="Proteomes" id="UP000510643"/>
    </source>
</evidence>
<dbReference type="EMBL" id="CP040908">
    <property type="protein sequence ID" value="QLL56834.1"/>
    <property type="molecule type" value="Genomic_DNA"/>
</dbReference>
<dbReference type="InterPro" id="IPR026444">
    <property type="entry name" value="Secre_tail"/>
</dbReference>
<proteinExistence type="predicted"/>
<evidence type="ECO:0000259" key="4">
    <source>
        <dbReference type="Pfam" id="PF23759"/>
    </source>
</evidence>
<protein>
    <submittedName>
        <fullName evidence="5">T9SS type A sorting domain-containing protein</fullName>
    </submittedName>
</protein>
<dbReference type="AlphaFoldDB" id="A0A7H9DP20"/>
<dbReference type="InterPro" id="IPR036116">
    <property type="entry name" value="FN3_sf"/>
</dbReference>
<evidence type="ECO:0000259" key="3">
    <source>
        <dbReference type="Pfam" id="PF18962"/>
    </source>
</evidence>
<dbReference type="Gene3D" id="2.60.40.10">
    <property type="entry name" value="Immunoglobulins"/>
    <property type="match status" value="1"/>
</dbReference>
<dbReference type="NCBIfam" id="TIGR04183">
    <property type="entry name" value="Por_Secre_tail"/>
    <property type="match status" value="1"/>
</dbReference>
<feature type="chain" id="PRO_5028981024" evidence="2">
    <location>
        <begin position="20"/>
        <end position="673"/>
    </location>
</feature>
<evidence type="ECO:0000256" key="2">
    <source>
        <dbReference type="SAM" id="SignalP"/>
    </source>
</evidence>
<keyword evidence="6" id="KW-1185">Reference proteome</keyword>
<dbReference type="Pfam" id="PF23759">
    <property type="entry name" value="GBD_T9SS_assoc"/>
    <property type="match status" value="1"/>
</dbReference>
<feature type="domain" description="T9SS-like galactose binding" evidence="4">
    <location>
        <begin position="321"/>
        <end position="421"/>
    </location>
</feature>
<gene>
    <name evidence="5" type="ORF">FH779_01465</name>
</gene>
<dbReference type="InterPro" id="IPR056600">
    <property type="entry name" value="GBD_T9SS_assoc"/>
</dbReference>
<dbReference type="KEGG" id="efal:FH779_01465"/>
<dbReference type="InterPro" id="IPR003961">
    <property type="entry name" value="FN3_dom"/>
</dbReference>
<organism evidence="5 6">
    <name type="scientific">Empedobacter falsenii</name>
    <dbReference type="NCBI Taxonomy" id="343874"/>
    <lineage>
        <taxon>Bacteria</taxon>
        <taxon>Pseudomonadati</taxon>
        <taxon>Bacteroidota</taxon>
        <taxon>Flavobacteriia</taxon>
        <taxon>Flavobacteriales</taxon>
        <taxon>Weeksellaceae</taxon>
        <taxon>Empedobacter</taxon>
    </lineage>
</organism>
<reference evidence="5 6" key="1">
    <citation type="submission" date="2019-06" db="EMBL/GenBank/DDBJ databases">
        <title>Emergence of pandrug resistant Empedobacter falsenii in China.</title>
        <authorList>
            <person name="Dong N."/>
            <person name="Chen S."/>
            <person name="Zhang R."/>
        </authorList>
    </citation>
    <scope>NUCLEOTIDE SEQUENCE [LARGE SCALE GENOMIC DNA]</scope>
    <source>
        <strain evidence="5 6">1681-1</strain>
    </source>
</reference>
<dbReference type="GeneID" id="78400094"/>
<accession>A0A7H9DP20</accession>
<feature type="domain" description="Secretion system C-terminal sorting" evidence="3">
    <location>
        <begin position="606"/>
        <end position="671"/>
    </location>
</feature>
<dbReference type="CDD" id="cd00063">
    <property type="entry name" value="FN3"/>
    <property type="match status" value="1"/>
</dbReference>